<sequence>MNVKEYIQNNGRWLLVAALGVAVFCYFLFKLPFLMLAREQSQLFLWNTDYLVERLIIPGGLAQYLGEMIIQFYLNPLYGALWYGVLFVIVQMLTYGAFGKPQKWYFWLLSLVPSVVLVYLWTIIHFPMTLTVAIILALALANLVSVLNDKAQLALLIFLMPVGYWLIGPAIILAIIPYLYNKKHIPFVAGLVVLLVGCVVLSARLAPYPLAQLTRGVDYYWDDKKLGSYEEMAFDMRIRRNQASQQEMLNNFSPSTEALRSISTAFSVSDIAMQIGMVNIAQRAAFEAMEAAPNYNKSGRALRRLVETNLITGQTEVALKYIAILEQTTFYRGWAERMKQMAEQPELLNKHQYYHRLKEIYDNGKDVFFY</sequence>
<feature type="transmembrane region" description="Helical" evidence="1">
    <location>
        <begin position="12"/>
        <end position="34"/>
    </location>
</feature>
<proteinExistence type="predicted"/>
<feature type="transmembrane region" description="Helical" evidence="1">
    <location>
        <begin position="130"/>
        <end position="147"/>
    </location>
</feature>
<dbReference type="Proteomes" id="UP000184130">
    <property type="component" value="Unassembled WGS sequence"/>
</dbReference>
<accession>A0A1M6STD0</accession>
<feature type="transmembrane region" description="Helical" evidence="1">
    <location>
        <begin position="80"/>
        <end position="98"/>
    </location>
</feature>
<feature type="transmembrane region" description="Helical" evidence="1">
    <location>
        <begin position="185"/>
        <end position="206"/>
    </location>
</feature>
<feature type="transmembrane region" description="Helical" evidence="1">
    <location>
        <begin position="105"/>
        <end position="124"/>
    </location>
</feature>
<dbReference type="OrthoDB" id="1067842at2"/>
<feature type="transmembrane region" description="Helical" evidence="1">
    <location>
        <begin position="154"/>
        <end position="179"/>
    </location>
</feature>
<protein>
    <submittedName>
        <fullName evidence="2">Uncharacterized protein</fullName>
    </submittedName>
</protein>
<dbReference type="Pfam" id="PF19529">
    <property type="entry name" value="DUF6057"/>
    <property type="match status" value="2"/>
</dbReference>
<keyword evidence="1" id="KW-0472">Membrane</keyword>
<dbReference type="AlphaFoldDB" id="A0A1M6STD0"/>
<evidence type="ECO:0000313" key="3">
    <source>
        <dbReference type="Proteomes" id="UP000184130"/>
    </source>
</evidence>
<gene>
    <name evidence="2" type="ORF">SAMN05216463_10429</name>
</gene>
<evidence type="ECO:0000256" key="1">
    <source>
        <dbReference type="SAM" id="Phobius"/>
    </source>
</evidence>
<dbReference type="InterPro" id="IPR045692">
    <property type="entry name" value="DUF6057"/>
</dbReference>
<evidence type="ECO:0000313" key="2">
    <source>
        <dbReference type="EMBL" id="SHK47984.1"/>
    </source>
</evidence>
<dbReference type="RefSeq" id="WP_073205558.1">
    <property type="nucleotide sequence ID" value="NZ_FRBD01000004.1"/>
</dbReference>
<organism evidence="2 3">
    <name type="scientific">Xylanibacter ruminicola</name>
    <name type="common">Prevotella ruminicola</name>
    <dbReference type="NCBI Taxonomy" id="839"/>
    <lineage>
        <taxon>Bacteria</taxon>
        <taxon>Pseudomonadati</taxon>
        <taxon>Bacteroidota</taxon>
        <taxon>Bacteroidia</taxon>
        <taxon>Bacteroidales</taxon>
        <taxon>Prevotellaceae</taxon>
        <taxon>Xylanibacter</taxon>
    </lineage>
</organism>
<dbReference type="EMBL" id="FRBD01000004">
    <property type="protein sequence ID" value="SHK47984.1"/>
    <property type="molecule type" value="Genomic_DNA"/>
</dbReference>
<reference evidence="2 3" key="1">
    <citation type="submission" date="2016-11" db="EMBL/GenBank/DDBJ databases">
        <authorList>
            <person name="Jaros S."/>
            <person name="Januszkiewicz K."/>
            <person name="Wedrychowicz H."/>
        </authorList>
    </citation>
    <scope>NUCLEOTIDE SEQUENCE [LARGE SCALE GENOMIC DNA]</scope>
    <source>
        <strain evidence="2 3">KHT3</strain>
    </source>
</reference>
<name>A0A1M6STD0_XYLRU</name>
<keyword evidence="1" id="KW-1133">Transmembrane helix</keyword>
<keyword evidence="1" id="KW-0812">Transmembrane</keyword>